<sequence>MKKNVFTFATASEIAQFNEKTAKTARKVNKNFSEEEKQHITPKQTKKNAPRAQVTPVLNVKGSNDPKATEFKNLWFKSYGERRVNYYKTRRMPIPATYEEERNLQTGWYRDTHILRDTMSMTPAIVYQDLVTLAGLLGFSDGHAYAMQYAKNVAILDESDQYYVSQKEMNKFAETVHALALGRKCKINYVVKFALAMVNGHHDLASAKLMMCALNKKAKIDEKTRAQYAKEGATNNTLDTASAQTTQCKKICMYLGLITFKKFKRNTPITINSIQAMQLFKLISANA</sequence>
<evidence type="ECO:0000256" key="1">
    <source>
        <dbReference type="SAM" id="MobiDB-lite"/>
    </source>
</evidence>
<protein>
    <submittedName>
        <fullName evidence="2">Uncharacterized protein</fullName>
    </submittedName>
</protein>
<proteinExistence type="predicted"/>
<name>A0A8S5PC26_9CAUD</name>
<feature type="region of interest" description="Disordered" evidence="1">
    <location>
        <begin position="31"/>
        <end position="52"/>
    </location>
</feature>
<organism evidence="2">
    <name type="scientific">Siphoviridae sp. ctmpG14</name>
    <dbReference type="NCBI Taxonomy" id="2825654"/>
    <lineage>
        <taxon>Viruses</taxon>
        <taxon>Duplodnaviria</taxon>
        <taxon>Heunggongvirae</taxon>
        <taxon>Uroviricota</taxon>
        <taxon>Caudoviricetes</taxon>
    </lineage>
</organism>
<evidence type="ECO:0000313" key="2">
    <source>
        <dbReference type="EMBL" id="DAE04232.1"/>
    </source>
</evidence>
<accession>A0A8S5PC26</accession>
<reference evidence="2" key="1">
    <citation type="journal article" date="2021" name="Proc. Natl. Acad. Sci. U.S.A.">
        <title>A Catalog of Tens of Thousands of Viruses from Human Metagenomes Reveals Hidden Associations with Chronic Diseases.</title>
        <authorList>
            <person name="Tisza M.J."/>
            <person name="Buck C.B."/>
        </authorList>
    </citation>
    <scope>NUCLEOTIDE SEQUENCE</scope>
    <source>
        <strain evidence="2">CtmpG14</strain>
    </source>
</reference>
<dbReference type="EMBL" id="BK015384">
    <property type="protein sequence ID" value="DAE04232.1"/>
    <property type="molecule type" value="Genomic_DNA"/>
</dbReference>